<dbReference type="PROSITE" id="PS50003">
    <property type="entry name" value="PH_DOMAIN"/>
    <property type="match status" value="1"/>
</dbReference>
<feature type="domain" description="PH" evidence="2">
    <location>
        <begin position="127"/>
        <end position="166"/>
    </location>
</feature>
<dbReference type="SUPFAM" id="SSF54593">
    <property type="entry name" value="Glyoxalase/Bleomycin resistance protein/Dihydroxybiphenyl dioxygenase"/>
    <property type="match status" value="1"/>
</dbReference>
<dbReference type="KEGG" id="fcy:FRACYDRAFT_248946"/>
<accession>A0A1E7ESU1</accession>
<gene>
    <name evidence="4" type="ORF">FRACYDRAFT_248946</name>
</gene>
<evidence type="ECO:0000313" key="4">
    <source>
        <dbReference type="EMBL" id="OEU09078.1"/>
    </source>
</evidence>
<dbReference type="InterPro" id="IPR037523">
    <property type="entry name" value="VOC_core"/>
</dbReference>
<proteinExistence type="predicted"/>
<keyword evidence="4" id="KW-0223">Dioxygenase</keyword>
<dbReference type="Proteomes" id="UP000095751">
    <property type="component" value="Unassembled WGS sequence"/>
</dbReference>
<dbReference type="Gene3D" id="3.10.180.10">
    <property type="entry name" value="2,3-Dihydroxybiphenyl 1,2-Dioxygenase, domain 1"/>
    <property type="match status" value="1"/>
</dbReference>
<sequence length="166" mass="18631">MSILEAFLIFFISIQMINGLSSRAINPPNKNSSSNSSHEGSQISCSWLSLNALTLATCDMNKSVPFYTKIGLAITFGGPDADFTTLSHNRDLHINLFHNEEYKPPETEGTRWGRCVVYVSDVDDMYRIAIDGGLQPKSQPRNASWGERYFHIIDPMGHELSFAKRD</sequence>
<dbReference type="AlphaFoldDB" id="A0A1E7ESU1"/>
<dbReference type="InterPro" id="IPR004360">
    <property type="entry name" value="Glyas_Fos-R_dOase_dom"/>
</dbReference>
<dbReference type="InParanoid" id="A0A1E7ESU1"/>
<reference evidence="4 5" key="1">
    <citation type="submission" date="2016-09" db="EMBL/GenBank/DDBJ databases">
        <title>Extensive genetic diversity and differential bi-allelic expression allows diatom success in the polar Southern Ocean.</title>
        <authorList>
            <consortium name="DOE Joint Genome Institute"/>
            <person name="Mock T."/>
            <person name="Otillar R.P."/>
            <person name="Strauss J."/>
            <person name="Dupont C."/>
            <person name="Frickenhaus S."/>
            <person name="Maumus F."/>
            <person name="Mcmullan M."/>
            <person name="Sanges R."/>
            <person name="Schmutz J."/>
            <person name="Toseland A."/>
            <person name="Valas R."/>
            <person name="Veluchamy A."/>
            <person name="Ward B.J."/>
            <person name="Allen A."/>
            <person name="Barry K."/>
            <person name="Falciatore A."/>
            <person name="Ferrante M."/>
            <person name="Fortunato A.E."/>
            <person name="Gloeckner G."/>
            <person name="Gruber A."/>
            <person name="Hipkin R."/>
            <person name="Janech M."/>
            <person name="Kroth P."/>
            <person name="Leese F."/>
            <person name="Lindquist E."/>
            <person name="Lyon B.R."/>
            <person name="Martin J."/>
            <person name="Mayer C."/>
            <person name="Parker M."/>
            <person name="Quesneville H."/>
            <person name="Raymond J."/>
            <person name="Uhlig C."/>
            <person name="Valentin K.U."/>
            <person name="Worden A.Z."/>
            <person name="Armbrust E.V."/>
            <person name="Bowler C."/>
            <person name="Green B."/>
            <person name="Moulton V."/>
            <person name="Van Oosterhout C."/>
            <person name="Grigoriev I."/>
        </authorList>
    </citation>
    <scope>NUCLEOTIDE SEQUENCE [LARGE SCALE GENOMIC DNA]</scope>
    <source>
        <strain evidence="4 5">CCMP1102</strain>
    </source>
</reference>
<dbReference type="EMBL" id="KV784377">
    <property type="protein sequence ID" value="OEU09078.1"/>
    <property type="molecule type" value="Genomic_DNA"/>
</dbReference>
<evidence type="ECO:0000313" key="5">
    <source>
        <dbReference type="Proteomes" id="UP000095751"/>
    </source>
</evidence>
<keyword evidence="5" id="KW-1185">Reference proteome</keyword>
<evidence type="ECO:0000259" key="2">
    <source>
        <dbReference type="PROSITE" id="PS50003"/>
    </source>
</evidence>
<dbReference type="GO" id="GO:0051213">
    <property type="term" value="F:dioxygenase activity"/>
    <property type="evidence" value="ECO:0007669"/>
    <property type="project" value="UniProtKB-KW"/>
</dbReference>
<evidence type="ECO:0000256" key="1">
    <source>
        <dbReference type="SAM" id="SignalP"/>
    </source>
</evidence>
<feature type="chain" id="PRO_5009192205" evidence="1">
    <location>
        <begin position="20"/>
        <end position="166"/>
    </location>
</feature>
<protein>
    <submittedName>
        <fullName evidence="4">Glyoxalase/Bleomycin resistance protein/Dihydroxybiphenyl dioxygenase</fullName>
    </submittedName>
</protein>
<name>A0A1E7ESU1_9STRA</name>
<dbReference type="OrthoDB" id="10256150at2759"/>
<dbReference type="InterPro" id="IPR001849">
    <property type="entry name" value="PH_domain"/>
</dbReference>
<feature type="domain" description="VOC" evidence="3">
    <location>
        <begin position="49"/>
        <end position="165"/>
    </location>
</feature>
<keyword evidence="4" id="KW-0560">Oxidoreductase</keyword>
<organism evidence="4 5">
    <name type="scientific">Fragilariopsis cylindrus CCMP1102</name>
    <dbReference type="NCBI Taxonomy" id="635003"/>
    <lineage>
        <taxon>Eukaryota</taxon>
        <taxon>Sar</taxon>
        <taxon>Stramenopiles</taxon>
        <taxon>Ochrophyta</taxon>
        <taxon>Bacillariophyta</taxon>
        <taxon>Bacillariophyceae</taxon>
        <taxon>Bacillariophycidae</taxon>
        <taxon>Bacillariales</taxon>
        <taxon>Bacillariaceae</taxon>
        <taxon>Fragilariopsis</taxon>
    </lineage>
</organism>
<dbReference type="Pfam" id="PF00903">
    <property type="entry name" value="Glyoxalase"/>
    <property type="match status" value="1"/>
</dbReference>
<evidence type="ECO:0000259" key="3">
    <source>
        <dbReference type="PROSITE" id="PS51819"/>
    </source>
</evidence>
<keyword evidence="1" id="KW-0732">Signal</keyword>
<dbReference type="PROSITE" id="PS51819">
    <property type="entry name" value="VOC"/>
    <property type="match status" value="1"/>
</dbReference>
<feature type="signal peptide" evidence="1">
    <location>
        <begin position="1"/>
        <end position="19"/>
    </location>
</feature>
<dbReference type="InterPro" id="IPR029068">
    <property type="entry name" value="Glyas_Bleomycin-R_OHBP_Dase"/>
</dbReference>